<feature type="transmembrane region" description="Helical" evidence="1">
    <location>
        <begin position="31"/>
        <end position="48"/>
    </location>
</feature>
<keyword evidence="1" id="KW-1133">Transmembrane helix</keyword>
<dbReference type="PANTHER" id="PTHR32251">
    <property type="entry name" value="3-OXO-5-ALPHA-STEROID 4-DEHYDROGENASE"/>
    <property type="match status" value="1"/>
</dbReference>
<evidence type="ECO:0000256" key="1">
    <source>
        <dbReference type="SAM" id="Phobius"/>
    </source>
</evidence>
<keyword evidence="1" id="KW-0472">Membrane</keyword>
<dbReference type="KEGG" id="mpp:MICPUCDRAFT_43865"/>
<dbReference type="PROSITE" id="PS50244">
    <property type="entry name" value="S5A_REDUCTASE"/>
    <property type="match status" value="1"/>
</dbReference>
<dbReference type="EMBL" id="GG663735">
    <property type="protein sequence ID" value="EEH60456.1"/>
    <property type="molecule type" value="Genomic_DNA"/>
</dbReference>
<dbReference type="RefSeq" id="XP_003055204.1">
    <property type="nucleotide sequence ID" value="XM_003055158.1"/>
</dbReference>
<evidence type="ECO:0000313" key="2">
    <source>
        <dbReference type="EMBL" id="EEH60456.1"/>
    </source>
</evidence>
<feature type="transmembrane region" description="Helical" evidence="1">
    <location>
        <begin position="100"/>
        <end position="119"/>
    </location>
</feature>
<reference evidence="2 3" key="1">
    <citation type="journal article" date="2009" name="Science">
        <title>Green evolution and dynamic adaptations revealed by genomes of the marine picoeukaryotes Micromonas.</title>
        <authorList>
            <person name="Worden A.Z."/>
            <person name="Lee J.H."/>
            <person name="Mock T."/>
            <person name="Rouze P."/>
            <person name="Simmons M.P."/>
            <person name="Aerts A.L."/>
            <person name="Allen A.E."/>
            <person name="Cuvelier M.L."/>
            <person name="Derelle E."/>
            <person name="Everett M.V."/>
            <person name="Foulon E."/>
            <person name="Grimwood J."/>
            <person name="Gundlach H."/>
            <person name="Henrissat B."/>
            <person name="Napoli C."/>
            <person name="McDonald S.M."/>
            <person name="Parker M.S."/>
            <person name="Rombauts S."/>
            <person name="Salamov A."/>
            <person name="Von Dassow P."/>
            <person name="Badger J.H."/>
            <person name="Coutinho P.M."/>
            <person name="Demir E."/>
            <person name="Dubchak I."/>
            <person name="Gentemann C."/>
            <person name="Eikrem W."/>
            <person name="Gready J.E."/>
            <person name="John U."/>
            <person name="Lanier W."/>
            <person name="Lindquist E.A."/>
            <person name="Lucas S."/>
            <person name="Mayer K.F."/>
            <person name="Moreau H."/>
            <person name="Not F."/>
            <person name="Otillar R."/>
            <person name="Panaud O."/>
            <person name="Pangilinan J."/>
            <person name="Paulsen I."/>
            <person name="Piegu B."/>
            <person name="Poliakov A."/>
            <person name="Robbens S."/>
            <person name="Schmutz J."/>
            <person name="Toulza E."/>
            <person name="Wyss T."/>
            <person name="Zelensky A."/>
            <person name="Zhou K."/>
            <person name="Armbrust E.V."/>
            <person name="Bhattacharya D."/>
            <person name="Goodenough U.W."/>
            <person name="Van de Peer Y."/>
            <person name="Grigoriev I.V."/>
        </authorList>
    </citation>
    <scope>NUCLEOTIDE SEQUENCE [LARGE SCALE GENOMIC DNA]</scope>
    <source>
        <strain evidence="2 3">CCMP1545</strain>
    </source>
</reference>
<keyword evidence="1" id="KW-0812">Transmembrane</keyword>
<dbReference type="Pfam" id="PF06966">
    <property type="entry name" value="DUF1295"/>
    <property type="match status" value="1"/>
</dbReference>
<dbReference type="GO" id="GO:0016020">
    <property type="term" value="C:membrane"/>
    <property type="evidence" value="ECO:0007669"/>
    <property type="project" value="TreeGrafter"/>
</dbReference>
<accession>C1MIW5</accession>
<dbReference type="OMA" id="VWWGIFI"/>
<dbReference type="Gene3D" id="1.20.120.1630">
    <property type="match status" value="1"/>
</dbReference>
<dbReference type="eggNOG" id="KOG4650">
    <property type="taxonomic scope" value="Eukaryota"/>
</dbReference>
<sequence>MTQSLGGAAVVNFGLQLVGWAFASALKTEKFYDLFGSLAFASTAAMTFASSSHHPRQTMVTSMVCAWTIRLGVFLVRRVLRDGGDSRFDEVKHDPATYFVYWMMQGAWVFVTALPCYLINGVASQRALHAGDYVSLIVWFLGIATETVADVQKQIFKRDPANRGRFIDSGLWSLSRHPNYFGEIVTWWGVCGVALSMNATPATSACSLLSPIFVTLLITKVSGVPLLEKSADERWGSEAGYQAYKRNTPCLIPKLPGTGNRAD</sequence>
<dbReference type="OrthoDB" id="67965at2759"/>
<dbReference type="GeneID" id="9680235"/>
<organism evidence="3">
    <name type="scientific">Micromonas pusilla (strain CCMP1545)</name>
    <name type="common">Picoplanktonic green alga</name>
    <dbReference type="NCBI Taxonomy" id="564608"/>
    <lineage>
        <taxon>Eukaryota</taxon>
        <taxon>Viridiplantae</taxon>
        <taxon>Chlorophyta</taxon>
        <taxon>Mamiellophyceae</taxon>
        <taxon>Mamiellales</taxon>
        <taxon>Mamiellaceae</taxon>
        <taxon>Micromonas</taxon>
    </lineage>
</organism>
<dbReference type="Proteomes" id="UP000001876">
    <property type="component" value="Unassembled WGS sequence"/>
</dbReference>
<evidence type="ECO:0000313" key="3">
    <source>
        <dbReference type="Proteomes" id="UP000001876"/>
    </source>
</evidence>
<dbReference type="AlphaFoldDB" id="C1MIW5"/>
<protein>
    <submittedName>
        <fullName evidence="2">Predicted protein</fullName>
    </submittedName>
</protein>
<name>C1MIW5_MICPC</name>
<dbReference type="PANTHER" id="PTHR32251:SF17">
    <property type="entry name" value="STEROID 5-ALPHA REDUCTASE C-TERMINAL DOMAIN-CONTAINING PROTEIN"/>
    <property type="match status" value="1"/>
</dbReference>
<dbReference type="InterPro" id="IPR010721">
    <property type="entry name" value="UstE-like"/>
</dbReference>
<feature type="transmembrane region" description="Helical" evidence="1">
    <location>
        <begin position="7"/>
        <end position="25"/>
    </location>
</feature>
<gene>
    <name evidence="2" type="ORF">MICPUCDRAFT_43865</name>
</gene>
<keyword evidence="3" id="KW-1185">Reference proteome</keyword>
<proteinExistence type="predicted"/>